<feature type="domain" description="Glycosyltransferase 61 catalytic" evidence="4">
    <location>
        <begin position="127"/>
        <end position="303"/>
    </location>
</feature>
<dbReference type="InterPro" id="IPR049625">
    <property type="entry name" value="Glyco_transf_61_cat"/>
</dbReference>
<dbReference type="EMBL" id="CP033433">
    <property type="protein sequence ID" value="AYQ72332.1"/>
    <property type="molecule type" value="Genomic_DNA"/>
</dbReference>
<sequence length="365" mass="41830">MSMYRPTGYYETASEWAKLTYTHHEIVFPAHRDISRMPRTIDGGLHWKHDNEVRQMPPAGSVTVIPGGRLWGKNGTVVTPDDKVVWDLSIEYRHDPYTLPIFHEQIGQPERLDGNVADLTFCASDTYYHWMLDVLPRVELLSKYKGPGIDVYVCNLDWKCSFQWDTLTRLGVTTSKIIETYPGIHLQARNLIAPSSVGYTGHAPAWACEFLRSRFLYADGTSRPARMERIYLSRQKARWRKVENEEEVIGLLRRYGFEILTDELDRMSVSEQAALFHAADYIVGPHGSGLTNVLFCHPDAKVLEFHSPNYVNPLYWVLGNHVGVDYFYLIGEGPRPPDGVDPKEDWENIRVDLGKLERSLQLMGC</sequence>
<name>A0A3G3JVS3_9BACL</name>
<keyword evidence="3" id="KW-0325">Glycoprotein</keyword>
<gene>
    <name evidence="5" type="ORF">EAV92_06960</name>
</gene>
<keyword evidence="2 5" id="KW-0808">Transferase</keyword>
<dbReference type="GO" id="GO:0016757">
    <property type="term" value="F:glycosyltransferase activity"/>
    <property type="evidence" value="ECO:0007669"/>
    <property type="project" value="UniProtKB-KW"/>
</dbReference>
<keyword evidence="1" id="KW-0328">Glycosyltransferase</keyword>
<dbReference type="Pfam" id="PF04577">
    <property type="entry name" value="Glyco_transf_61"/>
    <property type="match status" value="1"/>
</dbReference>
<protein>
    <submittedName>
        <fullName evidence="5">Glycosyltransferase family 61 protein</fullName>
    </submittedName>
</protein>
<evidence type="ECO:0000256" key="3">
    <source>
        <dbReference type="ARBA" id="ARBA00023180"/>
    </source>
</evidence>
<dbReference type="InterPro" id="IPR007657">
    <property type="entry name" value="Glycosyltransferase_61"/>
</dbReference>
<evidence type="ECO:0000256" key="1">
    <source>
        <dbReference type="ARBA" id="ARBA00022676"/>
    </source>
</evidence>
<evidence type="ECO:0000256" key="2">
    <source>
        <dbReference type="ARBA" id="ARBA00022679"/>
    </source>
</evidence>
<reference evidence="5 6" key="1">
    <citation type="submission" date="2018-10" db="EMBL/GenBank/DDBJ databases">
        <title>Genome Sequence of Cohnella sp.</title>
        <authorList>
            <person name="Srinivasan S."/>
            <person name="Kim M.K."/>
        </authorList>
    </citation>
    <scope>NUCLEOTIDE SEQUENCE [LARGE SCALE GENOMIC DNA]</scope>
    <source>
        <strain evidence="5 6">18JY8-7</strain>
    </source>
</reference>
<evidence type="ECO:0000313" key="5">
    <source>
        <dbReference type="EMBL" id="AYQ72332.1"/>
    </source>
</evidence>
<organism evidence="5 6">
    <name type="scientific">Cohnella candidum</name>
    <dbReference type="NCBI Taxonomy" id="2674991"/>
    <lineage>
        <taxon>Bacteria</taxon>
        <taxon>Bacillati</taxon>
        <taxon>Bacillota</taxon>
        <taxon>Bacilli</taxon>
        <taxon>Bacillales</taxon>
        <taxon>Paenibacillaceae</taxon>
        <taxon>Cohnella</taxon>
    </lineage>
</organism>
<proteinExistence type="predicted"/>
<evidence type="ECO:0000313" key="6">
    <source>
        <dbReference type="Proteomes" id="UP000269097"/>
    </source>
</evidence>
<keyword evidence="6" id="KW-1185">Reference proteome</keyword>
<evidence type="ECO:0000259" key="4">
    <source>
        <dbReference type="Pfam" id="PF04577"/>
    </source>
</evidence>
<dbReference type="PANTHER" id="PTHR20961">
    <property type="entry name" value="GLYCOSYLTRANSFERASE"/>
    <property type="match status" value="1"/>
</dbReference>
<dbReference type="Proteomes" id="UP000269097">
    <property type="component" value="Chromosome"/>
</dbReference>
<dbReference type="KEGG" id="coh:EAV92_06960"/>
<dbReference type="RefSeq" id="WP_123040392.1">
    <property type="nucleotide sequence ID" value="NZ_CP033433.1"/>
</dbReference>
<dbReference type="AlphaFoldDB" id="A0A3G3JVS3"/>
<accession>A0A3G3JVS3</accession>